<evidence type="ECO:0000256" key="1">
    <source>
        <dbReference type="SAM" id="MobiDB-lite"/>
    </source>
</evidence>
<reference evidence="2" key="1">
    <citation type="submission" date="2014-12" db="EMBL/GenBank/DDBJ databases">
        <title>Genome Sequence of Valsa Canker Pathogens Uncovers a Specific Adaption of Colonization on Woody Bark.</title>
        <authorList>
            <person name="Yin Z."/>
            <person name="Liu H."/>
            <person name="Gao X."/>
            <person name="Li Z."/>
            <person name="Song N."/>
            <person name="Ke X."/>
            <person name="Dai Q."/>
            <person name="Wu Y."/>
            <person name="Sun Y."/>
            <person name="Xu J.-R."/>
            <person name="Kang Z.K."/>
            <person name="Wang L."/>
            <person name="Huang L."/>
        </authorList>
    </citation>
    <scope>NUCLEOTIDE SEQUENCE [LARGE SCALE GENOMIC DNA]</scope>
    <source>
        <strain evidence="2">03-8</strain>
    </source>
</reference>
<feature type="region of interest" description="Disordered" evidence="1">
    <location>
        <begin position="367"/>
        <end position="390"/>
    </location>
</feature>
<dbReference type="Proteomes" id="UP000078559">
    <property type="component" value="Chromosome 8"/>
</dbReference>
<evidence type="ECO:0000313" key="3">
    <source>
        <dbReference type="Proteomes" id="UP000078559"/>
    </source>
</evidence>
<sequence>MPSRLSLSRLRPRLLNSHKGNIAVLPQDKEHNTAQSSSTASTHLEQIQSSHKPPTDVDKATATNPQLSDRAKLARLRHALKMIYDTLDEVDNAILDILDSPHGGHGVEVSSGSSTSSANPLLLSVDLHLADLQSSSRALYKLISKFRPQSTGENGKHSATYPGRTLNLSDDVQILERPAEGDACSQVGSPPDIHIEGTPPFSYHASEVNLLGPVTPKQQPQCCLPTPESSLSSYCTDQVVGDDTSVYSRDFLRDQINSPDPLEVNRYTSSPTANPDVVAPLKIPARGVSSAMQSSTNIMHLQVEREDMRMKSSPFDFEIEYLNRQISETSGIGRRHSTNLDQLSPTTQQVPILRSVKSVELNRAHSSRSFLDADSGTSASGEVNQSGFPKRGNLLLASQGGLESIEEADVAPLDGSPHRLQIRRYNSRHFSTEENTRRLRTMRRGFEPAGGPNADSEPLRVEELMEFLREGNSIRDL</sequence>
<feature type="compositionally biased region" description="Polar residues" evidence="1">
    <location>
        <begin position="375"/>
        <end position="387"/>
    </location>
</feature>
<protein>
    <submittedName>
        <fullName evidence="2">Uncharacterized protein</fullName>
    </submittedName>
</protein>
<feature type="compositionally biased region" description="Polar residues" evidence="1">
    <location>
        <begin position="33"/>
        <end position="52"/>
    </location>
</feature>
<proteinExistence type="predicted"/>
<dbReference type="OrthoDB" id="5244201at2759"/>
<name>A0A194W8P8_CYTMA</name>
<dbReference type="EMBL" id="CM003105">
    <property type="protein sequence ID" value="KUI72478.1"/>
    <property type="molecule type" value="Genomic_DNA"/>
</dbReference>
<accession>A0A194W8P8</accession>
<organism evidence="2 3">
    <name type="scientific">Cytospora mali</name>
    <name type="common">Apple Valsa canker fungus</name>
    <name type="synonym">Valsa mali</name>
    <dbReference type="NCBI Taxonomy" id="578113"/>
    <lineage>
        <taxon>Eukaryota</taxon>
        <taxon>Fungi</taxon>
        <taxon>Dikarya</taxon>
        <taxon>Ascomycota</taxon>
        <taxon>Pezizomycotina</taxon>
        <taxon>Sordariomycetes</taxon>
        <taxon>Sordariomycetidae</taxon>
        <taxon>Diaporthales</taxon>
        <taxon>Cytosporaceae</taxon>
        <taxon>Cytospora</taxon>
    </lineage>
</organism>
<evidence type="ECO:0000313" key="2">
    <source>
        <dbReference type="EMBL" id="KUI72478.1"/>
    </source>
</evidence>
<gene>
    <name evidence="2" type="ORF">VM1G_07449</name>
</gene>
<feature type="region of interest" description="Disordered" evidence="1">
    <location>
        <begin position="22"/>
        <end position="66"/>
    </location>
</feature>
<dbReference type="AlphaFoldDB" id="A0A194W8P8"/>
<keyword evidence="3" id="KW-1185">Reference proteome</keyword>